<dbReference type="RefSeq" id="WP_065959528.1">
    <property type="nucleotide sequence ID" value="NZ_ASQP01000487.1"/>
</dbReference>
<dbReference type="AlphaFoldDB" id="A0A1R1S748"/>
<dbReference type="EMBL" id="ASQP01000487">
    <property type="protein sequence ID" value="OMI34136.1"/>
    <property type="molecule type" value="Genomic_DNA"/>
</dbReference>
<evidence type="ECO:0000256" key="1">
    <source>
        <dbReference type="SAM" id="SignalP"/>
    </source>
</evidence>
<feature type="signal peptide" evidence="1">
    <location>
        <begin position="1"/>
        <end position="27"/>
    </location>
</feature>
<proteinExistence type="predicted"/>
<dbReference type="Proteomes" id="UP000186168">
    <property type="component" value="Unassembled WGS sequence"/>
</dbReference>
<accession>A0A1R1S748</accession>
<evidence type="ECO:0000313" key="3">
    <source>
        <dbReference type="Proteomes" id="UP000186168"/>
    </source>
</evidence>
<gene>
    <name evidence="2" type="ORF">SPAR_38140</name>
</gene>
<dbReference type="STRING" id="67365.GCA_001704635_04748"/>
<dbReference type="NCBIfam" id="TIGR01409">
    <property type="entry name" value="TAT_signal_seq"/>
    <property type="match status" value="1"/>
</dbReference>
<protein>
    <recommendedName>
        <fullName evidence="4">Secreted protein</fullName>
    </recommendedName>
</protein>
<feature type="chain" id="PRO_5010276163" description="Secreted protein" evidence="1">
    <location>
        <begin position="28"/>
        <end position="102"/>
    </location>
</feature>
<comment type="caution">
    <text evidence="2">The sequence shown here is derived from an EMBL/GenBank/DDBJ whole genome shotgun (WGS) entry which is preliminary data.</text>
</comment>
<organism evidence="2 3">
    <name type="scientific">Streptomyces sparsogenes DSM 40356</name>
    <dbReference type="NCBI Taxonomy" id="1331668"/>
    <lineage>
        <taxon>Bacteria</taxon>
        <taxon>Bacillati</taxon>
        <taxon>Actinomycetota</taxon>
        <taxon>Actinomycetes</taxon>
        <taxon>Kitasatosporales</taxon>
        <taxon>Streptomycetaceae</taxon>
        <taxon>Streptomyces</taxon>
    </lineage>
</organism>
<dbReference type="GeneID" id="96742387"/>
<dbReference type="InterPro" id="IPR019546">
    <property type="entry name" value="TAT_signal_bac_arc"/>
</dbReference>
<name>A0A1R1S748_9ACTN</name>
<dbReference type="PROSITE" id="PS51318">
    <property type="entry name" value="TAT"/>
    <property type="match status" value="1"/>
</dbReference>
<keyword evidence="3" id="KW-1185">Reference proteome</keyword>
<dbReference type="InterPro" id="IPR006311">
    <property type="entry name" value="TAT_signal"/>
</dbReference>
<reference evidence="2 3" key="1">
    <citation type="submission" date="2013-05" db="EMBL/GenBank/DDBJ databases">
        <title>Genome sequence of Streptomyces sparsogenes DSM 40356.</title>
        <authorList>
            <person name="Coyne S."/>
            <person name="Seebeck F.P."/>
        </authorList>
    </citation>
    <scope>NUCLEOTIDE SEQUENCE [LARGE SCALE GENOMIC DNA]</scope>
    <source>
        <strain evidence="2 3">DSM 40356</strain>
    </source>
</reference>
<evidence type="ECO:0000313" key="2">
    <source>
        <dbReference type="EMBL" id="OMI34136.1"/>
    </source>
</evidence>
<sequence length="102" mass="10597">MPLHRRHFLAGTAAVGGLLAAAPESVAAPASATRPGHGLPKEPDKDFLVVLTKAADGRVAEVLAGRAAAIAELRDQGKARAAAACACWPRCTAPFNYRLTLR</sequence>
<keyword evidence="1" id="KW-0732">Signal</keyword>
<evidence type="ECO:0008006" key="4">
    <source>
        <dbReference type="Google" id="ProtNLM"/>
    </source>
</evidence>